<dbReference type="Proteomes" id="UP000653644">
    <property type="component" value="Unassembled WGS sequence"/>
</dbReference>
<name>A0ABQ3CJK6_9ACTN</name>
<evidence type="ECO:0000313" key="3">
    <source>
        <dbReference type="Proteomes" id="UP000653644"/>
    </source>
</evidence>
<keyword evidence="1" id="KW-0472">Membrane</keyword>
<gene>
    <name evidence="2" type="ORF">GCM10010345_19610</name>
</gene>
<keyword evidence="1" id="KW-0812">Transmembrane</keyword>
<sequence length="156" mass="15942">MRERPRIGSASRPEAPTFISATRALPPAVGATMCSCDHRHGDVAVQRAGANSVSRSVRGAVAARSIRAASCSRSCSSLTAARYSAVRSRAESSAFAAAAIASAPCGLCLTAAVLLGLVRPPGLRLGFLGPAQPPEGAGVVLRRGLLHGLERGEGER</sequence>
<accession>A0ABQ3CJK6</accession>
<evidence type="ECO:0000313" key="2">
    <source>
        <dbReference type="EMBL" id="GHA15052.1"/>
    </source>
</evidence>
<protein>
    <submittedName>
        <fullName evidence="2">Uncharacterized protein</fullName>
    </submittedName>
</protein>
<keyword evidence="3" id="KW-1185">Reference proteome</keyword>
<evidence type="ECO:0000256" key="1">
    <source>
        <dbReference type="SAM" id="Phobius"/>
    </source>
</evidence>
<feature type="transmembrane region" description="Helical" evidence="1">
    <location>
        <begin position="94"/>
        <end position="118"/>
    </location>
</feature>
<comment type="caution">
    <text evidence="2">The sequence shown here is derived from an EMBL/GenBank/DDBJ whole genome shotgun (WGS) entry which is preliminary data.</text>
</comment>
<keyword evidence="1" id="KW-1133">Transmembrane helix</keyword>
<reference evidence="3" key="1">
    <citation type="journal article" date="2019" name="Int. J. Syst. Evol. Microbiol.">
        <title>The Global Catalogue of Microorganisms (GCM) 10K type strain sequencing project: providing services to taxonomists for standard genome sequencing and annotation.</title>
        <authorList>
            <consortium name="The Broad Institute Genomics Platform"/>
            <consortium name="The Broad Institute Genome Sequencing Center for Infectious Disease"/>
            <person name="Wu L."/>
            <person name="Ma J."/>
        </authorList>
    </citation>
    <scope>NUCLEOTIDE SEQUENCE [LARGE SCALE GENOMIC DNA]</scope>
    <source>
        <strain evidence="3">JCM 4733</strain>
    </source>
</reference>
<dbReference type="EMBL" id="BMVN01000005">
    <property type="protein sequence ID" value="GHA15052.1"/>
    <property type="molecule type" value="Genomic_DNA"/>
</dbReference>
<proteinExistence type="predicted"/>
<organism evidence="2 3">
    <name type="scientific">Streptomyces canarius</name>
    <dbReference type="NCBI Taxonomy" id="285453"/>
    <lineage>
        <taxon>Bacteria</taxon>
        <taxon>Bacillati</taxon>
        <taxon>Actinomycetota</taxon>
        <taxon>Actinomycetes</taxon>
        <taxon>Kitasatosporales</taxon>
        <taxon>Streptomycetaceae</taxon>
        <taxon>Streptomyces</taxon>
    </lineage>
</organism>